<dbReference type="AlphaFoldDB" id="A0A2K2DPC1"/>
<keyword evidence="4" id="KW-1185">Reference proteome</keyword>
<name>A0A2K2DPC1_BRADI</name>
<feature type="signal peptide" evidence="1">
    <location>
        <begin position="1"/>
        <end position="26"/>
    </location>
</feature>
<sequence>MTMRSKFIVPVIVMAITALLVTSMSARPLLDGETWAGESSTAAVAGESILKLPAGLYLQKLGARPSCTTNSPSVGCPPPPPNG</sequence>
<gene>
    <name evidence="2" type="ORF">BRADI_1g44387v3</name>
</gene>
<proteinExistence type="predicted"/>
<evidence type="ECO:0000313" key="4">
    <source>
        <dbReference type="Proteomes" id="UP000008810"/>
    </source>
</evidence>
<dbReference type="PANTHER" id="PTHR35547">
    <property type="entry name" value="OS06G0249350 PROTEIN-RELATED"/>
    <property type="match status" value="1"/>
</dbReference>
<dbReference type="InParanoid" id="A0A2K2DPC1"/>
<evidence type="ECO:0000256" key="1">
    <source>
        <dbReference type="SAM" id="SignalP"/>
    </source>
</evidence>
<accession>A0A2K2DPC1</accession>
<feature type="chain" id="PRO_5036043452" evidence="1">
    <location>
        <begin position="27"/>
        <end position="83"/>
    </location>
</feature>
<dbReference type="EnsemblPlants" id="PNT76122">
    <property type="protein sequence ID" value="PNT76122"/>
    <property type="gene ID" value="BRADI_1g44387v3"/>
</dbReference>
<dbReference type="Proteomes" id="UP000008810">
    <property type="component" value="Chromosome 1"/>
</dbReference>
<evidence type="ECO:0000313" key="2">
    <source>
        <dbReference type="EMBL" id="PNT76122.1"/>
    </source>
</evidence>
<keyword evidence="1" id="KW-0732">Signal</keyword>
<dbReference type="Gramene" id="PNT76122">
    <property type="protein sequence ID" value="PNT76122"/>
    <property type="gene ID" value="BRADI_1g44387v3"/>
</dbReference>
<reference evidence="3" key="3">
    <citation type="submission" date="2018-08" db="UniProtKB">
        <authorList>
            <consortium name="EnsemblPlants"/>
        </authorList>
    </citation>
    <scope>IDENTIFICATION</scope>
    <source>
        <strain evidence="3">cv. Bd21</strain>
    </source>
</reference>
<reference evidence="2 3" key="1">
    <citation type="journal article" date="2010" name="Nature">
        <title>Genome sequencing and analysis of the model grass Brachypodium distachyon.</title>
        <authorList>
            <consortium name="International Brachypodium Initiative"/>
        </authorList>
    </citation>
    <scope>NUCLEOTIDE SEQUENCE [LARGE SCALE GENOMIC DNA]</scope>
    <source>
        <strain evidence="2 3">Bd21</strain>
    </source>
</reference>
<reference evidence="2" key="2">
    <citation type="submission" date="2017-06" db="EMBL/GenBank/DDBJ databases">
        <title>WGS assembly of Brachypodium distachyon.</title>
        <authorList>
            <consortium name="The International Brachypodium Initiative"/>
            <person name="Lucas S."/>
            <person name="Harmon-Smith M."/>
            <person name="Lail K."/>
            <person name="Tice H."/>
            <person name="Grimwood J."/>
            <person name="Bruce D."/>
            <person name="Barry K."/>
            <person name="Shu S."/>
            <person name="Lindquist E."/>
            <person name="Wang M."/>
            <person name="Pitluck S."/>
            <person name="Vogel J.P."/>
            <person name="Garvin D.F."/>
            <person name="Mockler T.C."/>
            <person name="Schmutz J."/>
            <person name="Rokhsar D."/>
            <person name="Bevan M.W."/>
        </authorList>
    </citation>
    <scope>NUCLEOTIDE SEQUENCE</scope>
    <source>
        <strain evidence="2">Bd21</strain>
    </source>
</reference>
<organism evidence="2">
    <name type="scientific">Brachypodium distachyon</name>
    <name type="common">Purple false brome</name>
    <name type="synonym">Trachynia distachya</name>
    <dbReference type="NCBI Taxonomy" id="15368"/>
    <lineage>
        <taxon>Eukaryota</taxon>
        <taxon>Viridiplantae</taxon>
        <taxon>Streptophyta</taxon>
        <taxon>Embryophyta</taxon>
        <taxon>Tracheophyta</taxon>
        <taxon>Spermatophyta</taxon>
        <taxon>Magnoliopsida</taxon>
        <taxon>Liliopsida</taxon>
        <taxon>Poales</taxon>
        <taxon>Poaceae</taxon>
        <taxon>BOP clade</taxon>
        <taxon>Pooideae</taxon>
        <taxon>Stipodae</taxon>
        <taxon>Brachypodieae</taxon>
        <taxon>Brachypodium</taxon>
    </lineage>
</organism>
<dbReference type="EMBL" id="CM000880">
    <property type="protein sequence ID" value="PNT76122.1"/>
    <property type="molecule type" value="Genomic_DNA"/>
</dbReference>
<evidence type="ECO:0000313" key="3">
    <source>
        <dbReference type="EnsemblPlants" id="PNT76122"/>
    </source>
</evidence>
<dbReference type="PANTHER" id="PTHR35547:SF9">
    <property type="match status" value="1"/>
</dbReference>
<protein>
    <submittedName>
        <fullName evidence="2 3">Uncharacterized protein</fullName>
    </submittedName>
</protein>